<feature type="signal peptide" evidence="1">
    <location>
        <begin position="1"/>
        <end position="24"/>
    </location>
</feature>
<comment type="caution">
    <text evidence="2">The sequence shown here is derived from an EMBL/GenBank/DDBJ whole genome shotgun (WGS) entry which is preliminary data.</text>
</comment>
<dbReference type="RefSeq" id="WP_130539496.1">
    <property type="nucleotide sequence ID" value="NZ_CP042431.1"/>
</dbReference>
<keyword evidence="3" id="KW-1185">Reference proteome</keyword>
<reference evidence="2 3" key="1">
    <citation type="submission" date="2019-02" db="EMBL/GenBank/DDBJ databases">
        <title>Genomic Encyclopedia of Type Strains, Phase IV (KMG-IV): sequencing the most valuable type-strain genomes for metagenomic binning, comparative biology and taxonomic classification.</title>
        <authorList>
            <person name="Goeker M."/>
        </authorList>
    </citation>
    <scope>NUCLEOTIDE SEQUENCE [LARGE SCALE GENOMIC DNA]</scope>
    <source>
        <strain evidence="2 3">DSM 18116</strain>
    </source>
</reference>
<proteinExistence type="predicted"/>
<keyword evidence="1" id="KW-0732">Signal</keyword>
<feature type="chain" id="PRO_5020194650" evidence="1">
    <location>
        <begin position="25"/>
        <end position="136"/>
    </location>
</feature>
<evidence type="ECO:0000313" key="2">
    <source>
        <dbReference type="EMBL" id="RZS75092.1"/>
    </source>
</evidence>
<evidence type="ECO:0000313" key="3">
    <source>
        <dbReference type="Proteomes" id="UP000293874"/>
    </source>
</evidence>
<dbReference type="AlphaFoldDB" id="A0A4Q7N1L8"/>
<dbReference type="Proteomes" id="UP000293874">
    <property type="component" value="Unassembled WGS sequence"/>
</dbReference>
<gene>
    <name evidence="2" type="ORF">EV199_0952</name>
</gene>
<sequence>MKTTKWLYNLLLISSMFFAANGFAAAQTQPLAAAITTDPVAPMIDVIFNGTEGNYLIFTVKASVPGKSYFTIRNDAGQDLHREVYYEGNNLRRFKIERGDLRSVQFVLAINRKQIARIFKVSTTYSEQTEVEEARP</sequence>
<dbReference type="OrthoDB" id="9884671at2"/>
<evidence type="ECO:0000256" key="1">
    <source>
        <dbReference type="SAM" id="SignalP"/>
    </source>
</evidence>
<organism evidence="2 3">
    <name type="scientific">Pseudobacter ginsenosidimutans</name>
    <dbReference type="NCBI Taxonomy" id="661488"/>
    <lineage>
        <taxon>Bacteria</taxon>
        <taxon>Pseudomonadati</taxon>
        <taxon>Bacteroidota</taxon>
        <taxon>Chitinophagia</taxon>
        <taxon>Chitinophagales</taxon>
        <taxon>Chitinophagaceae</taxon>
        <taxon>Pseudobacter</taxon>
    </lineage>
</organism>
<dbReference type="EMBL" id="SGXA01000001">
    <property type="protein sequence ID" value="RZS75092.1"/>
    <property type="molecule type" value="Genomic_DNA"/>
</dbReference>
<name>A0A4Q7N1L8_9BACT</name>
<accession>A0A4Q7N1L8</accession>
<protein>
    <submittedName>
        <fullName evidence="2">Uncharacterized protein</fullName>
    </submittedName>
</protein>